<dbReference type="PROSITE" id="PS01152">
    <property type="entry name" value="HESB"/>
    <property type="match status" value="1"/>
</dbReference>
<evidence type="ECO:0000256" key="1">
    <source>
        <dbReference type="ARBA" id="ARBA00006718"/>
    </source>
</evidence>
<evidence type="ECO:0000256" key="2">
    <source>
        <dbReference type="ARBA" id="ARBA00057984"/>
    </source>
</evidence>
<name>A0A250XMT3_9CHLO</name>
<sequence>MVKGSILALAEALRQAAVPRVKTSVLELSDSAATRIKNLLESRHKNFLKLGVKKRGCSGLSYTLNYADEKGKFDELVEEKGVKILIEPTAVMHLLGTRMNFVEDKLRAEFVFENPQAKGTCGCGESFTT</sequence>
<dbReference type="PANTHER" id="PTHR10072">
    <property type="entry name" value="IRON-SULFUR CLUSTER ASSEMBLY PROTEIN"/>
    <property type="match status" value="1"/>
</dbReference>
<comment type="function">
    <text evidence="2">Involved in the assembly of mitochondrial iron-sulfur proteins. Probably involved in the binding of an intermediate of Fe/S cluster assembly.</text>
</comment>
<evidence type="ECO:0000313" key="4">
    <source>
        <dbReference type="EMBL" id="GAX84326.1"/>
    </source>
</evidence>
<feature type="domain" description="Core" evidence="3">
    <location>
        <begin position="26"/>
        <end position="125"/>
    </location>
</feature>
<reference evidence="4 5" key="1">
    <citation type="submission" date="2017-08" db="EMBL/GenBank/DDBJ databases">
        <title>Acidophilic green algal genome provides insights into adaptation to an acidic environment.</title>
        <authorList>
            <person name="Hirooka S."/>
            <person name="Hirose Y."/>
            <person name="Kanesaki Y."/>
            <person name="Higuchi S."/>
            <person name="Fujiwara T."/>
            <person name="Onuma R."/>
            <person name="Era A."/>
            <person name="Ohbayashi R."/>
            <person name="Uzuka A."/>
            <person name="Nozaki H."/>
            <person name="Yoshikawa H."/>
            <person name="Miyagishima S.Y."/>
        </authorList>
    </citation>
    <scope>NUCLEOTIDE SEQUENCE [LARGE SCALE GENOMIC DNA]</scope>
    <source>
        <strain evidence="4 5">NIES-2499</strain>
    </source>
</reference>
<dbReference type="OrthoDB" id="333486at2759"/>
<accession>A0A250XMT3</accession>
<dbReference type="InterPro" id="IPR017870">
    <property type="entry name" value="FeS_cluster_insertion_CS"/>
</dbReference>
<dbReference type="SUPFAM" id="SSF89360">
    <property type="entry name" value="HesB-like domain"/>
    <property type="match status" value="1"/>
</dbReference>
<dbReference type="GO" id="GO:0005739">
    <property type="term" value="C:mitochondrion"/>
    <property type="evidence" value="ECO:0007669"/>
    <property type="project" value="TreeGrafter"/>
</dbReference>
<dbReference type="Gene3D" id="2.60.300.12">
    <property type="entry name" value="HesB-like domain"/>
    <property type="match status" value="1"/>
</dbReference>
<dbReference type="NCBIfam" id="TIGR00049">
    <property type="entry name" value="iron-sulfur cluster assembly accessory protein"/>
    <property type="match status" value="1"/>
</dbReference>
<organism evidence="4 5">
    <name type="scientific">Chlamydomonas eustigma</name>
    <dbReference type="NCBI Taxonomy" id="1157962"/>
    <lineage>
        <taxon>Eukaryota</taxon>
        <taxon>Viridiplantae</taxon>
        <taxon>Chlorophyta</taxon>
        <taxon>core chlorophytes</taxon>
        <taxon>Chlorophyceae</taxon>
        <taxon>CS clade</taxon>
        <taxon>Chlamydomonadales</taxon>
        <taxon>Chlamydomonadaceae</taxon>
        <taxon>Chlamydomonas</taxon>
    </lineage>
</organism>
<dbReference type="InterPro" id="IPR050322">
    <property type="entry name" value="Fe-S_cluster_asmbl/transfer"/>
</dbReference>
<dbReference type="GO" id="GO:0016226">
    <property type="term" value="P:iron-sulfur cluster assembly"/>
    <property type="evidence" value="ECO:0007669"/>
    <property type="project" value="InterPro"/>
</dbReference>
<evidence type="ECO:0000259" key="3">
    <source>
        <dbReference type="Pfam" id="PF01521"/>
    </source>
</evidence>
<protein>
    <recommendedName>
        <fullName evidence="3">Core domain-containing protein</fullName>
    </recommendedName>
</protein>
<keyword evidence="5" id="KW-1185">Reference proteome</keyword>
<dbReference type="Proteomes" id="UP000232323">
    <property type="component" value="Unassembled WGS sequence"/>
</dbReference>
<dbReference type="FunFam" id="2.60.300.12:FF:000001">
    <property type="entry name" value="Iron-binding protein IscA"/>
    <property type="match status" value="1"/>
</dbReference>
<dbReference type="InterPro" id="IPR000361">
    <property type="entry name" value="ATAP_core_dom"/>
</dbReference>
<dbReference type="PANTHER" id="PTHR10072:SF41">
    <property type="entry name" value="IRON-SULFUR CLUSTER ASSEMBLY 1 HOMOLOG, MITOCHONDRIAL"/>
    <property type="match status" value="1"/>
</dbReference>
<gene>
    <name evidence="4" type="ORF">CEUSTIGMA_g11748.t1</name>
</gene>
<proteinExistence type="inferred from homology"/>
<dbReference type="STRING" id="1157962.A0A250XMT3"/>
<dbReference type="InterPro" id="IPR016092">
    <property type="entry name" value="ATAP"/>
</dbReference>
<dbReference type="GO" id="GO:0051537">
    <property type="term" value="F:2 iron, 2 sulfur cluster binding"/>
    <property type="evidence" value="ECO:0007669"/>
    <property type="project" value="TreeGrafter"/>
</dbReference>
<dbReference type="AlphaFoldDB" id="A0A250XMT3"/>
<dbReference type="Pfam" id="PF01521">
    <property type="entry name" value="Fe-S_biosyn"/>
    <property type="match status" value="1"/>
</dbReference>
<comment type="caution">
    <text evidence="4">The sequence shown here is derived from an EMBL/GenBank/DDBJ whole genome shotgun (WGS) entry which is preliminary data.</text>
</comment>
<comment type="similarity">
    <text evidence="1">Belongs to the HesB/IscA family.</text>
</comment>
<evidence type="ECO:0000313" key="5">
    <source>
        <dbReference type="Proteomes" id="UP000232323"/>
    </source>
</evidence>
<dbReference type="InterPro" id="IPR035903">
    <property type="entry name" value="HesB-like_dom_sf"/>
</dbReference>
<dbReference type="EMBL" id="BEGY01000122">
    <property type="protein sequence ID" value="GAX84326.1"/>
    <property type="molecule type" value="Genomic_DNA"/>
</dbReference>